<feature type="domain" description="N-acetyltransferase" evidence="2">
    <location>
        <begin position="6"/>
        <end position="93"/>
    </location>
</feature>
<proteinExistence type="predicted"/>
<accession>A0A917N222</accession>
<comment type="caution">
    <text evidence="3">The sequence shown here is derived from an EMBL/GenBank/DDBJ whole genome shotgun (WGS) entry which is preliminary data.</text>
</comment>
<evidence type="ECO:0000259" key="2">
    <source>
        <dbReference type="PROSITE" id="PS51729"/>
    </source>
</evidence>
<dbReference type="PANTHER" id="PTHR31435">
    <property type="entry name" value="PROTEIN NATD1"/>
    <property type="match status" value="1"/>
</dbReference>
<dbReference type="Proteomes" id="UP000662074">
    <property type="component" value="Unassembled WGS sequence"/>
</dbReference>
<evidence type="ECO:0000259" key="1">
    <source>
        <dbReference type="PROSITE" id="PS51186"/>
    </source>
</evidence>
<dbReference type="PROSITE" id="PS51729">
    <property type="entry name" value="GNAT_YJDJ"/>
    <property type="match status" value="1"/>
</dbReference>
<dbReference type="InterPro" id="IPR031165">
    <property type="entry name" value="GNAT_YJDJ"/>
</dbReference>
<evidence type="ECO:0000313" key="3">
    <source>
        <dbReference type="EMBL" id="GGI51438.1"/>
    </source>
</evidence>
<evidence type="ECO:0008006" key="5">
    <source>
        <dbReference type="Google" id="ProtNLM"/>
    </source>
</evidence>
<protein>
    <recommendedName>
        <fullName evidence="5">N-acetyltransferase</fullName>
    </recommendedName>
</protein>
<keyword evidence="4" id="KW-1185">Reference proteome</keyword>
<reference evidence="3" key="1">
    <citation type="journal article" date="2014" name="Int. J. Syst. Evol. Microbiol.">
        <title>Complete genome sequence of Corynebacterium casei LMG S-19264T (=DSM 44701T), isolated from a smear-ripened cheese.</title>
        <authorList>
            <consortium name="US DOE Joint Genome Institute (JGI-PGF)"/>
            <person name="Walter F."/>
            <person name="Albersmeier A."/>
            <person name="Kalinowski J."/>
            <person name="Ruckert C."/>
        </authorList>
    </citation>
    <scope>NUCLEOTIDE SEQUENCE</scope>
    <source>
        <strain evidence="3">CCM 8711</strain>
    </source>
</reference>
<dbReference type="Pfam" id="PF14542">
    <property type="entry name" value="Acetyltransf_CG"/>
    <property type="match status" value="1"/>
</dbReference>
<evidence type="ECO:0000313" key="4">
    <source>
        <dbReference type="Proteomes" id="UP000662074"/>
    </source>
</evidence>
<dbReference type="SUPFAM" id="SSF55729">
    <property type="entry name" value="Acyl-CoA N-acyltransferases (Nat)"/>
    <property type="match status" value="1"/>
</dbReference>
<feature type="domain" description="N-acetyltransferase" evidence="1">
    <location>
        <begin position="1"/>
        <end position="93"/>
    </location>
</feature>
<organism evidence="3 4">
    <name type="scientific">Mucilaginibacter galii</name>
    <dbReference type="NCBI Taxonomy" id="2005073"/>
    <lineage>
        <taxon>Bacteria</taxon>
        <taxon>Pseudomonadati</taxon>
        <taxon>Bacteroidota</taxon>
        <taxon>Sphingobacteriia</taxon>
        <taxon>Sphingobacteriales</taxon>
        <taxon>Sphingobacteriaceae</taxon>
        <taxon>Mucilaginibacter</taxon>
    </lineage>
</organism>
<dbReference type="PANTHER" id="PTHR31435:SF10">
    <property type="entry name" value="BSR4717 PROTEIN"/>
    <property type="match status" value="1"/>
</dbReference>
<dbReference type="PROSITE" id="PS51186">
    <property type="entry name" value="GNAT"/>
    <property type="match status" value="1"/>
</dbReference>
<dbReference type="InterPro" id="IPR045057">
    <property type="entry name" value="Gcn5-rel_NAT"/>
</dbReference>
<dbReference type="EMBL" id="BMDO01000007">
    <property type="protein sequence ID" value="GGI51438.1"/>
    <property type="molecule type" value="Genomic_DNA"/>
</dbReference>
<gene>
    <name evidence="3" type="ORF">GCM10011425_26500</name>
</gene>
<dbReference type="InterPro" id="IPR000182">
    <property type="entry name" value="GNAT_dom"/>
</dbReference>
<dbReference type="InterPro" id="IPR016181">
    <property type="entry name" value="Acyl_CoA_acyltransferase"/>
</dbReference>
<name>A0A917N222_9SPHI</name>
<dbReference type="Gene3D" id="3.40.630.30">
    <property type="match status" value="1"/>
</dbReference>
<dbReference type="CDD" id="cd04301">
    <property type="entry name" value="NAT_SF"/>
    <property type="match status" value="1"/>
</dbReference>
<dbReference type="RefSeq" id="WP_188417519.1">
    <property type="nucleotide sequence ID" value="NZ_BMDO01000007.1"/>
</dbReference>
<sequence length="93" mass="10704">MQVKQETNEDEGVFFLEENGQRLGEMRYALIDGNEMEIYHTEVAEDQQGKNLGKELIEAGVNYARKSHFKIVPSCTFARATFARNKDYRDVLA</sequence>
<dbReference type="AlphaFoldDB" id="A0A917N222"/>
<dbReference type="GO" id="GO:0016747">
    <property type="term" value="F:acyltransferase activity, transferring groups other than amino-acyl groups"/>
    <property type="evidence" value="ECO:0007669"/>
    <property type="project" value="InterPro"/>
</dbReference>
<reference evidence="3" key="2">
    <citation type="submission" date="2020-09" db="EMBL/GenBank/DDBJ databases">
        <authorList>
            <person name="Sun Q."/>
            <person name="Sedlacek I."/>
        </authorList>
    </citation>
    <scope>NUCLEOTIDE SEQUENCE</scope>
    <source>
        <strain evidence="3">CCM 8711</strain>
    </source>
</reference>